<gene>
    <name evidence="2" type="ORF">RHAB21_00818</name>
</gene>
<dbReference type="Pfam" id="PF02450">
    <property type="entry name" value="LCAT"/>
    <property type="match status" value="1"/>
</dbReference>
<dbReference type="SUPFAM" id="SSF53474">
    <property type="entry name" value="alpha/beta-Hydrolases"/>
    <property type="match status" value="1"/>
</dbReference>
<keyword evidence="1" id="KW-0732">Signal</keyword>
<feature type="chain" id="PRO_5047041765" description="Lecithin:cholesterol acyltransferase" evidence="1">
    <location>
        <begin position="27"/>
        <end position="619"/>
    </location>
</feature>
<organism evidence="2 3">
    <name type="scientific">Pseudorhizobium halotolerans</name>
    <dbReference type="NCBI Taxonomy" id="1233081"/>
    <lineage>
        <taxon>Bacteria</taxon>
        <taxon>Pseudomonadati</taxon>
        <taxon>Pseudomonadota</taxon>
        <taxon>Alphaproteobacteria</taxon>
        <taxon>Hyphomicrobiales</taxon>
        <taxon>Rhizobiaceae</taxon>
        <taxon>Rhizobium/Agrobacterium group</taxon>
        <taxon>Pseudorhizobium</taxon>
    </lineage>
</organism>
<reference evidence="2 3" key="1">
    <citation type="submission" date="2020-11" db="EMBL/GenBank/DDBJ databases">
        <authorList>
            <person name="Lassalle F."/>
        </authorList>
    </citation>
    <scope>NUCLEOTIDE SEQUENCE [LARGE SCALE GENOMIC DNA]</scope>
    <source>
        <strain evidence="2 3">AB21</strain>
    </source>
</reference>
<dbReference type="EMBL" id="CABFWE030000016">
    <property type="protein sequence ID" value="CAD7055904.1"/>
    <property type="molecule type" value="Genomic_DNA"/>
</dbReference>
<feature type="signal peptide" evidence="1">
    <location>
        <begin position="1"/>
        <end position="26"/>
    </location>
</feature>
<dbReference type="Gene3D" id="3.40.50.1820">
    <property type="entry name" value="alpha/beta hydrolase"/>
    <property type="match status" value="1"/>
</dbReference>
<protein>
    <recommendedName>
        <fullName evidence="4">Lecithin:cholesterol acyltransferase</fullName>
    </recommendedName>
</protein>
<keyword evidence="3" id="KW-1185">Reference proteome</keyword>
<dbReference type="InterPro" id="IPR003386">
    <property type="entry name" value="LACT/PDAT_acylTrfase"/>
</dbReference>
<name>A0ABN7JZW6_9HYPH</name>
<evidence type="ECO:0000313" key="3">
    <source>
        <dbReference type="Proteomes" id="UP000601041"/>
    </source>
</evidence>
<evidence type="ECO:0000313" key="2">
    <source>
        <dbReference type="EMBL" id="CAD7055904.1"/>
    </source>
</evidence>
<sequence>MRLFHSLIYTLTLAAALCANSTGAKAISYLKGYSGVTVVFIPGIYGSILKDDDGNVFWGENGIGDKGLSVQRFPELKASLFQDVRFEVGIVGGTVRGYSGIRQNLQQLGQNILVFPYDWRLSNKTSAAKLNDFLCERFPDIRKSERLVFVAHSMGGLVLRHWIKDHMGKRQTRCEGIGIDSINSFNFAGTPHAGSLEPIKTLLNGETALDRNPIYSWLFTARMASDALTFESAYELLPAASIAGPDCAGIDENAAMYVSKDVGTGQDVPVFLDTIESWHALQIPVELPSEISRAEALALVEKRIAAASEIVCELIEYRFPPPVSERMHFIVGELKDPRTKDFASQTANAVKLIVRPSKPIKLEVVLGKGDGTVPYWSGEPRGMNLIGHKKYPHSTDRQHAELLDDSAILAHLQRVLEEAAYEVALMGDRPIDTDIQSTEQWFEATKAATALPLETISPEGYTALVSYLSKKAVSVGVSGVDIYRNAKSYEASDAARYQAVAYATASRVGTGLNDISEAWANQNAANALFKLGNEQLAVATALRAGEMAAQLADQPNATSSAGYSAELNKIESKWRSIVLHSTPIYEDHDLRSLVAESPKFDPGIFSNEMVVPYTTLPRI</sequence>
<dbReference type="PANTHER" id="PTHR11440">
    <property type="entry name" value="LECITHIN-CHOLESTEROL ACYLTRANSFERASE-RELATED"/>
    <property type="match status" value="1"/>
</dbReference>
<dbReference type="RefSeq" id="WP_142589935.1">
    <property type="nucleotide sequence ID" value="NZ_CABFWE030000016.1"/>
</dbReference>
<dbReference type="InterPro" id="IPR029058">
    <property type="entry name" value="AB_hydrolase_fold"/>
</dbReference>
<dbReference type="Proteomes" id="UP000601041">
    <property type="component" value="Unassembled WGS sequence"/>
</dbReference>
<accession>A0ABN7JZW6</accession>
<evidence type="ECO:0008006" key="4">
    <source>
        <dbReference type="Google" id="ProtNLM"/>
    </source>
</evidence>
<comment type="caution">
    <text evidence="2">The sequence shown here is derived from an EMBL/GenBank/DDBJ whole genome shotgun (WGS) entry which is preliminary data.</text>
</comment>
<proteinExistence type="predicted"/>
<evidence type="ECO:0000256" key="1">
    <source>
        <dbReference type="SAM" id="SignalP"/>
    </source>
</evidence>